<feature type="coiled-coil region" evidence="7">
    <location>
        <begin position="448"/>
        <end position="478"/>
    </location>
</feature>
<dbReference type="InterPro" id="IPR027417">
    <property type="entry name" value="P-loop_NTPase"/>
</dbReference>
<dbReference type="SMART" id="SM00129">
    <property type="entry name" value="KISc"/>
    <property type="match status" value="1"/>
</dbReference>
<feature type="compositionally biased region" description="Gly residues" evidence="8">
    <location>
        <begin position="876"/>
        <end position="885"/>
    </location>
</feature>
<feature type="compositionally biased region" description="Basic and acidic residues" evidence="8">
    <location>
        <begin position="713"/>
        <end position="731"/>
    </location>
</feature>
<protein>
    <recommendedName>
        <fullName evidence="6">Kinesin-like protein</fullName>
    </recommendedName>
</protein>
<feature type="region of interest" description="Disordered" evidence="8">
    <location>
        <begin position="923"/>
        <end position="948"/>
    </location>
</feature>
<sequence length="962" mass="98225">MTGGLPPRGGPGRVGRSNGSIAGAAAATPAAAAAAGEAIRVTVRLRPVSQWEAETMPPPWPVQHAPGEVRIYAGRAGRGRDASKLWAHVSEGGSQSPRHGSAPSSPRMSACSPHFDAQTGEAQEASYASYRFADVFGPSTSGDEVYERSGCRDIVESALTHGCNGTIFLYGQTGSGKTTSHDQLTRLAAAHIFGRALEEGGRELARVTVSVVELYNETVRCLLTGRDVALRRAPLGGAVVLEGAGEKACSSEAQLLAAINAAQARRAVGETRANLRSSRSHLVVRVRLEVLELGALDGSASAGDGGGMAPLASARGVAFGVLNMVDLAGSERVAKTGSNESQSLLREALHINRSLLVLGNVVTALAARADGNARAFVPYRDSKLTRLLEDALGGSARTALVACATPLPGFHLEQTRATLDFAARTARVVCRPQSNVVPLNEAPPNGDMEQISTMRRELEQLRDALAERTSELEALRARLGPASAPGSSGADGIDGGRRISNSCGLAAAAGPSACGRQKTRGSSGGGSSALERLLRRASDAREARLRRSCGGWAGLSGGGCLQEEDNRARTGRRASTGAEATPSNGPSGSSSRRIPDGGAAGCTQTGASDASGAADQRRRPGPASSSAPGSLIWRILQFHRHTDSASTDAPKASARGSLGRSGGGVCGTSAGSSGGGGDGAGGSKRASDPEGCRVHLRRGCSLDVADLPGIDAGQHDEGPRRASEGGVEERKSEVRQLREQADQQAQRLAKLVARVEAARAEVEQRDARLEAMVDGVSRLGASRQAEMARVAAALARVESGLVSAQREAAAYQAEAGALRDQLTATRNVLLATGQALAEAKAQSKVTAALSACAAPLAGIQAALETIAAQPDTPGRAPGGGGGAGTGDQARRQLASRQLGVLDQLLPQVQALIARIAAAAPSSPRHGAQTRIAAQRSAPGGGGGGAPALLALPPAVRSLPIAA</sequence>
<reference evidence="10 11" key="1">
    <citation type="journal article" date="2018" name="Sci. Rep.">
        <title>Raphidocelis subcapitata (=Pseudokirchneriella subcapitata) provides an insight into genome evolution and environmental adaptations in the Sphaeropleales.</title>
        <authorList>
            <person name="Suzuki S."/>
            <person name="Yamaguchi H."/>
            <person name="Nakajima N."/>
            <person name="Kawachi M."/>
        </authorList>
    </citation>
    <scope>NUCLEOTIDE SEQUENCE [LARGE SCALE GENOMIC DNA]</scope>
    <source>
        <strain evidence="10 11">NIES-35</strain>
    </source>
</reference>
<dbReference type="InterPro" id="IPR019821">
    <property type="entry name" value="Kinesin_motor_CS"/>
</dbReference>
<dbReference type="AlphaFoldDB" id="A0A2V0PFK5"/>
<dbReference type="PROSITE" id="PS50067">
    <property type="entry name" value="KINESIN_MOTOR_2"/>
    <property type="match status" value="1"/>
</dbReference>
<keyword evidence="4 5" id="KW-0505">Motor protein</keyword>
<proteinExistence type="inferred from homology"/>
<feature type="region of interest" description="Disordered" evidence="8">
    <location>
        <begin position="560"/>
        <end position="629"/>
    </location>
</feature>
<feature type="region of interest" description="Disordered" evidence="8">
    <location>
        <begin position="510"/>
        <end position="530"/>
    </location>
</feature>
<evidence type="ECO:0000256" key="6">
    <source>
        <dbReference type="RuleBase" id="RU000394"/>
    </source>
</evidence>
<feature type="compositionally biased region" description="Gly residues" evidence="8">
    <location>
        <begin position="659"/>
        <end position="682"/>
    </location>
</feature>
<keyword evidence="6" id="KW-0493">Microtubule</keyword>
<name>A0A2V0PFK5_9CHLO</name>
<feature type="binding site" evidence="5">
    <location>
        <begin position="171"/>
        <end position="178"/>
    </location>
    <ligand>
        <name>ATP</name>
        <dbReference type="ChEBI" id="CHEBI:30616"/>
    </ligand>
</feature>
<evidence type="ECO:0000256" key="4">
    <source>
        <dbReference type="ARBA" id="ARBA00023175"/>
    </source>
</evidence>
<dbReference type="GO" id="GO:0003777">
    <property type="term" value="F:microtubule motor activity"/>
    <property type="evidence" value="ECO:0007669"/>
    <property type="project" value="InterPro"/>
</dbReference>
<dbReference type="InterPro" id="IPR001752">
    <property type="entry name" value="Kinesin_motor_dom"/>
</dbReference>
<dbReference type="PROSITE" id="PS00411">
    <property type="entry name" value="KINESIN_MOTOR_1"/>
    <property type="match status" value="1"/>
</dbReference>
<dbReference type="PANTHER" id="PTHR47968">
    <property type="entry name" value="CENTROMERE PROTEIN E"/>
    <property type="match status" value="1"/>
</dbReference>
<dbReference type="GO" id="GO:0008017">
    <property type="term" value="F:microtubule binding"/>
    <property type="evidence" value="ECO:0007669"/>
    <property type="project" value="InterPro"/>
</dbReference>
<feature type="region of interest" description="Disordered" evidence="8">
    <location>
        <begin position="1"/>
        <end position="30"/>
    </location>
</feature>
<evidence type="ECO:0000256" key="2">
    <source>
        <dbReference type="ARBA" id="ARBA00022840"/>
    </source>
</evidence>
<keyword evidence="2 5" id="KW-0067">ATP-binding</keyword>
<feature type="region of interest" description="Disordered" evidence="8">
    <location>
        <begin position="89"/>
        <end position="118"/>
    </location>
</feature>
<dbReference type="GO" id="GO:0007018">
    <property type="term" value="P:microtubule-based movement"/>
    <property type="evidence" value="ECO:0007669"/>
    <property type="project" value="InterPro"/>
</dbReference>
<evidence type="ECO:0000256" key="5">
    <source>
        <dbReference type="PROSITE-ProRule" id="PRU00283"/>
    </source>
</evidence>
<dbReference type="SUPFAM" id="SSF52540">
    <property type="entry name" value="P-loop containing nucleoside triphosphate hydrolases"/>
    <property type="match status" value="1"/>
</dbReference>
<feature type="compositionally biased region" description="Low complexity" evidence="8">
    <location>
        <begin position="573"/>
        <end position="592"/>
    </location>
</feature>
<evidence type="ECO:0000313" key="10">
    <source>
        <dbReference type="EMBL" id="GBF95987.1"/>
    </source>
</evidence>
<evidence type="ECO:0000259" key="9">
    <source>
        <dbReference type="PROSITE" id="PS50067"/>
    </source>
</evidence>
<dbReference type="PANTHER" id="PTHR47968:SF75">
    <property type="entry name" value="CENTROMERE-ASSOCIATED PROTEIN E"/>
    <property type="match status" value="1"/>
</dbReference>
<dbReference type="EMBL" id="BDRX01000073">
    <property type="protein sequence ID" value="GBF95987.1"/>
    <property type="molecule type" value="Genomic_DNA"/>
</dbReference>
<accession>A0A2V0PFK5</accession>
<dbReference type="STRING" id="307507.A0A2V0PFK5"/>
<dbReference type="Proteomes" id="UP000247498">
    <property type="component" value="Unassembled WGS sequence"/>
</dbReference>
<comment type="caution">
    <text evidence="10">The sequence shown here is derived from an EMBL/GenBank/DDBJ whole genome shotgun (WGS) entry which is preliminary data.</text>
</comment>
<dbReference type="GO" id="GO:0005874">
    <property type="term" value="C:microtubule"/>
    <property type="evidence" value="ECO:0007669"/>
    <property type="project" value="UniProtKB-KW"/>
</dbReference>
<feature type="region of interest" description="Disordered" evidence="8">
    <location>
        <begin position="642"/>
        <end position="691"/>
    </location>
</feature>
<dbReference type="OrthoDB" id="551298at2759"/>
<keyword evidence="1 5" id="KW-0547">Nucleotide-binding</keyword>
<evidence type="ECO:0000313" key="11">
    <source>
        <dbReference type="Proteomes" id="UP000247498"/>
    </source>
</evidence>
<evidence type="ECO:0000256" key="1">
    <source>
        <dbReference type="ARBA" id="ARBA00022741"/>
    </source>
</evidence>
<feature type="region of interest" description="Disordered" evidence="8">
    <location>
        <begin position="869"/>
        <end position="889"/>
    </location>
</feature>
<gene>
    <name evidence="10" type="ORF">Rsub_08802</name>
</gene>
<comment type="similarity">
    <text evidence="5 6">Belongs to the TRAFAC class myosin-kinesin ATPase superfamily. Kinesin family.</text>
</comment>
<keyword evidence="11" id="KW-1185">Reference proteome</keyword>
<feature type="region of interest" description="Disordered" evidence="8">
    <location>
        <begin position="706"/>
        <end position="731"/>
    </location>
</feature>
<evidence type="ECO:0000256" key="3">
    <source>
        <dbReference type="ARBA" id="ARBA00023054"/>
    </source>
</evidence>
<keyword evidence="3 7" id="KW-0175">Coiled coil</keyword>
<feature type="domain" description="Kinesin motor" evidence="9">
    <location>
        <begin position="38"/>
        <end position="428"/>
    </location>
</feature>
<feature type="compositionally biased region" description="Polar residues" evidence="8">
    <location>
        <begin position="92"/>
        <end position="107"/>
    </location>
</feature>
<dbReference type="GO" id="GO:0005524">
    <property type="term" value="F:ATP binding"/>
    <property type="evidence" value="ECO:0007669"/>
    <property type="project" value="UniProtKB-UniRule"/>
</dbReference>
<dbReference type="Gene3D" id="3.40.850.10">
    <property type="entry name" value="Kinesin motor domain"/>
    <property type="match status" value="1"/>
</dbReference>
<dbReference type="InterPro" id="IPR027640">
    <property type="entry name" value="Kinesin-like_fam"/>
</dbReference>
<dbReference type="InParanoid" id="A0A2V0PFK5"/>
<evidence type="ECO:0000256" key="7">
    <source>
        <dbReference type="SAM" id="Coils"/>
    </source>
</evidence>
<dbReference type="InterPro" id="IPR036961">
    <property type="entry name" value="Kinesin_motor_dom_sf"/>
</dbReference>
<evidence type="ECO:0000256" key="8">
    <source>
        <dbReference type="SAM" id="MobiDB-lite"/>
    </source>
</evidence>
<feature type="compositionally biased region" description="Gly residues" evidence="8">
    <location>
        <begin position="1"/>
        <end position="13"/>
    </location>
</feature>
<dbReference type="Pfam" id="PF00225">
    <property type="entry name" value="Kinesin"/>
    <property type="match status" value="1"/>
</dbReference>
<dbReference type="PRINTS" id="PR00380">
    <property type="entry name" value="KINESINHEAVY"/>
</dbReference>
<organism evidence="10 11">
    <name type="scientific">Raphidocelis subcapitata</name>
    <dbReference type="NCBI Taxonomy" id="307507"/>
    <lineage>
        <taxon>Eukaryota</taxon>
        <taxon>Viridiplantae</taxon>
        <taxon>Chlorophyta</taxon>
        <taxon>core chlorophytes</taxon>
        <taxon>Chlorophyceae</taxon>
        <taxon>CS clade</taxon>
        <taxon>Sphaeropleales</taxon>
        <taxon>Selenastraceae</taxon>
        <taxon>Raphidocelis</taxon>
    </lineage>
</organism>